<comment type="caution">
    <text evidence="6">The sequence shown here is derived from an EMBL/GenBank/DDBJ whole genome shotgun (WGS) entry which is preliminary data.</text>
</comment>
<feature type="domain" description="HTH luxR-type" evidence="5">
    <location>
        <begin position="68"/>
        <end position="133"/>
    </location>
</feature>
<dbReference type="EMBL" id="BARW01025164">
    <property type="protein sequence ID" value="GAJ05598.1"/>
    <property type="molecule type" value="Genomic_DNA"/>
</dbReference>
<evidence type="ECO:0000313" key="6">
    <source>
        <dbReference type="EMBL" id="GAJ05598.1"/>
    </source>
</evidence>
<dbReference type="GO" id="GO:0006355">
    <property type="term" value="P:regulation of DNA-templated transcription"/>
    <property type="evidence" value="ECO:0007669"/>
    <property type="project" value="InterPro"/>
</dbReference>
<dbReference type="PROSITE" id="PS00622">
    <property type="entry name" value="HTH_LUXR_1"/>
    <property type="match status" value="1"/>
</dbReference>
<organism evidence="6">
    <name type="scientific">marine sediment metagenome</name>
    <dbReference type="NCBI Taxonomy" id="412755"/>
    <lineage>
        <taxon>unclassified sequences</taxon>
        <taxon>metagenomes</taxon>
        <taxon>ecological metagenomes</taxon>
    </lineage>
</organism>
<dbReference type="SMART" id="SM00421">
    <property type="entry name" value="HTH_LUXR"/>
    <property type="match status" value="1"/>
</dbReference>
<dbReference type="AlphaFoldDB" id="X1TJV3"/>
<protein>
    <recommendedName>
        <fullName evidence="5">HTH luxR-type domain-containing protein</fullName>
    </recommendedName>
</protein>
<reference evidence="6" key="1">
    <citation type="journal article" date="2014" name="Front. Microbiol.">
        <title>High frequency of phylogenetically diverse reductive dehalogenase-homologous genes in deep subseafloor sedimentary metagenomes.</title>
        <authorList>
            <person name="Kawai M."/>
            <person name="Futagami T."/>
            <person name="Toyoda A."/>
            <person name="Takaki Y."/>
            <person name="Nishi S."/>
            <person name="Hori S."/>
            <person name="Arai W."/>
            <person name="Tsubouchi T."/>
            <person name="Morono Y."/>
            <person name="Uchiyama I."/>
            <person name="Ito T."/>
            <person name="Fujiyama A."/>
            <person name="Inagaki F."/>
            <person name="Takami H."/>
        </authorList>
    </citation>
    <scope>NUCLEOTIDE SEQUENCE</scope>
    <source>
        <strain evidence="6">Expedition CK06-06</strain>
    </source>
</reference>
<evidence type="ECO:0000259" key="5">
    <source>
        <dbReference type="PROSITE" id="PS50043"/>
    </source>
</evidence>
<keyword evidence="4" id="KW-0472">Membrane</keyword>
<evidence type="ECO:0000256" key="3">
    <source>
        <dbReference type="ARBA" id="ARBA00023163"/>
    </source>
</evidence>
<dbReference type="PRINTS" id="PR00038">
    <property type="entry name" value="HTHLUXR"/>
</dbReference>
<accession>X1TJV3</accession>
<dbReference type="PROSITE" id="PS50043">
    <property type="entry name" value="HTH_LUXR_2"/>
    <property type="match status" value="1"/>
</dbReference>
<evidence type="ECO:0000256" key="1">
    <source>
        <dbReference type="ARBA" id="ARBA00023015"/>
    </source>
</evidence>
<dbReference type="SUPFAM" id="SSF46894">
    <property type="entry name" value="C-terminal effector domain of the bipartite response regulators"/>
    <property type="match status" value="1"/>
</dbReference>
<dbReference type="PANTHER" id="PTHR44688">
    <property type="entry name" value="DNA-BINDING TRANSCRIPTIONAL ACTIVATOR DEVR_DOSR"/>
    <property type="match status" value="1"/>
</dbReference>
<dbReference type="PANTHER" id="PTHR44688:SF16">
    <property type="entry name" value="DNA-BINDING TRANSCRIPTIONAL ACTIVATOR DEVR_DOSR"/>
    <property type="match status" value="1"/>
</dbReference>
<sequence>IFGSINLVIYLTFVILYYETQYLPTLLPVFILIFFGANFPPVFYWKTYLNKHYIPAPVAKDLNEAMKQFAEKYEISKREEEVIQQICIGKSNKEISEALFISLQTVKDHVYRIFIKTGVKNRVQLTNLIRTFQSN</sequence>
<proteinExistence type="predicted"/>
<keyword evidence="2" id="KW-0238">DNA-binding</keyword>
<gene>
    <name evidence="6" type="ORF">S12H4_41312</name>
</gene>
<keyword evidence="3" id="KW-0804">Transcription</keyword>
<dbReference type="CDD" id="cd06170">
    <property type="entry name" value="LuxR_C_like"/>
    <property type="match status" value="1"/>
</dbReference>
<feature type="non-terminal residue" evidence="6">
    <location>
        <position position="1"/>
    </location>
</feature>
<dbReference type="Gene3D" id="1.10.10.10">
    <property type="entry name" value="Winged helix-like DNA-binding domain superfamily/Winged helix DNA-binding domain"/>
    <property type="match status" value="1"/>
</dbReference>
<name>X1TJV3_9ZZZZ</name>
<evidence type="ECO:0000256" key="2">
    <source>
        <dbReference type="ARBA" id="ARBA00023125"/>
    </source>
</evidence>
<dbReference type="Pfam" id="PF00196">
    <property type="entry name" value="GerE"/>
    <property type="match status" value="1"/>
</dbReference>
<dbReference type="InterPro" id="IPR036388">
    <property type="entry name" value="WH-like_DNA-bd_sf"/>
</dbReference>
<keyword evidence="4" id="KW-1133">Transmembrane helix</keyword>
<dbReference type="InterPro" id="IPR016032">
    <property type="entry name" value="Sig_transdc_resp-reg_C-effctor"/>
</dbReference>
<evidence type="ECO:0000256" key="4">
    <source>
        <dbReference type="SAM" id="Phobius"/>
    </source>
</evidence>
<keyword evidence="1" id="KW-0805">Transcription regulation</keyword>
<dbReference type="GO" id="GO:0003677">
    <property type="term" value="F:DNA binding"/>
    <property type="evidence" value="ECO:0007669"/>
    <property type="project" value="UniProtKB-KW"/>
</dbReference>
<keyword evidence="4" id="KW-0812">Transmembrane</keyword>
<feature type="transmembrane region" description="Helical" evidence="4">
    <location>
        <begin position="26"/>
        <end position="45"/>
    </location>
</feature>
<dbReference type="InterPro" id="IPR000792">
    <property type="entry name" value="Tscrpt_reg_LuxR_C"/>
</dbReference>